<sequence>MVNKFQFKKTRVFEWSRRSLYKKAHFIVLYKVWKSVPLTICYIRHSGFKIHHVILSTYHYSILNRTSSIYVWLCACVGCTLNTSH</sequence>
<name>C4J337_MAIZE</name>
<organism evidence="1">
    <name type="scientific">Zea mays</name>
    <name type="common">Maize</name>
    <dbReference type="NCBI Taxonomy" id="4577"/>
    <lineage>
        <taxon>Eukaryota</taxon>
        <taxon>Viridiplantae</taxon>
        <taxon>Streptophyta</taxon>
        <taxon>Embryophyta</taxon>
        <taxon>Tracheophyta</taxon>
        <taxon>Spermatophyta</taxon>
        <taxon>Magnoliopsida</taxon>
        <taxon>Liliopsida</taxon>
        <taxon>Poales</taxon>
        <taxon>Poaceae</taxon>
        <taxon>PACMAD clade</taxon>
        <taxon>Panicoideae</taxon>
        <taxon>Andropogonodae</taxon>
        <taxon>Andropogoneae</taxon>
        <taxon>Tripsacinae</taxon>
        <taxon>Zea</taxon>
    </lineage>
</organism>
<proteinExistence type="evidence at transcript level"/>
<reference evidence="1" key="2">
    <citation type="submission" date="2012-06" db="EMBL/GenBank/DDBJ databases">
        <authorList>
            <person name="Yu Y."/>
            <person name="Currie J."/>
            <person name="Lomeli R."/>
            <person name="Angelova A."/>
            <person name="Collura K."/>
            <person name="Wissotski M."/>
            <person name="Campos D."/>
            <person name="Kudrna D."/>
            <person name="Golser W."/>
            <person name="Ashely E."/>
            <person name="Descour A."/>
            <person name="Fernandes J."/>
            <person name="Soderlund C."/>
            <person name="Walbot V."/>
        </authorList>
    </citation>
    <scope>NUCLEOTIDE SEQUENCE</scope>
    <source>
        <strain evidence="1">B73</strain>
    </source>
</reference>
<dbReference type="EMBL" id="BT085234">
    <property type="protein sequence ID" value="ACR35587.1"/>
    <property type="molecule type" value="mRNA"/>
</dbReference>
<reference evidence="1" key="1">
    <citation type="journal article" date="2009" name="PLoS Genet.">
        <title>Sequencing, mapping, and analysis of 27,455 maize full-length cDNAs.</title>
        <authorList>
            <person name="Soderlund C."/>
            <person name="Descour A."/>
            <person name="Kudrna D."/>
            <person name="Bomhoff M."/>
            <person name="Boyd L."/>
            <person name="Currie J."/>
            <person name="Angelova A."/>
            <person name="Collura K."/>
            <person name="Wissotski M."/>
            <person name="Ashley E."/>
            <person name="Morrow D."/>
            <person name="Fernandes J."/>
            <person name="Walbot V."/>
            <person name="Yu Y."/>
        </authorList>
    </citation>
    <scope>NUCLEOTIDE SEQUENCE</scope>
    <source>
        <strain evidence="1">B73</strain>
    </source>
</reference>
<dbReference type="AlphaFoldDB" id="C4J337"/>
<accession>C4J337</accession>
<protein>
    <submittedName>
        <fullName evidence="1">Uncharacterized protein</fullName>
    </submittedName>
</protein>
<evidence type="ECO:0000313" key="1">
    <source>
        <dbReference type="EMBL" id="ACR35587.1"/>
    </source>
</evidence>